<comment type="pathway">
    <text evidence="6">Cofactor biosynthesis; coenzyme A biosynthesis.</text>
</comment>
<dbReference type="RefSeq" id="WP_338600938.1">
    <property type="nucleotide sequence ID" value="NZ_CP146016.1"/>
</dbReference>
<dbReference type="PANTHER" id="PTHR40732">
    <property type="entry name" value="UPF0218 PROTEIN TK1697"/>
    <property type="match status" value="1"/>
</dbReference>
<dbReference type="GeneID" id="89337695"/>
<keyword evidence="2 6" id="KW-0547">Nucleotide-binding</keyword>
<dbReference type="Pfam" id="PF04019">
    <property type="entry name" value="DUF359"/>
    <property type="match status" value="1"/>
</dbReference>
<protein>
    <recommendedName>
        <fullName evidence="6">GTP-dependent dephospho-CoA kinase</fullName>
        <ecNumber evidence="6">2.7.1.237</ecNumber>
    </recommendedName>
    <alternativeName>
        <fullName evidence="6">Dephospho-coenzyme A kinase</fullName>
        <shortName evidence="6">DPCK</shortName>
    </alternativeName>
</protein>
<comment type="catalytic activity">
    <reaction evidence="6">
        <text>3'-dephospho-CoA + GTP = GDP + CoA + H(+)</text>
        <dbReference type="Rhea" id="RHEA:61156"/>
        <dbReference type="ChEBI" id="CHEBI:15378"/>
        <dbReference type="ChEBI" id="CHEBI:37565"/>
        <dbReference type="ChEBI" id="CHEBI:57287"/>
        <dbReference type="ChEBI" id="CHEBI:57328"/>
        <dbReference type="ChEBI" id="CHEBI:58189"/>
        <dbReference type="EC" id="2.7.1.237"/>
    </reaction>
</comment>
<keyword evidence="5 6" id="KW-0342">GTP-binding</keyword>
<comment type="function">
    <text evidence="6">Catalyzes the GTP-dependent phosphorylation of the 3'-hydroxyl group of dephosphocoenzyme A to form coenzyme A (CoA).</text>
</comment>
<evidence type="ECO:0000313" key="8">
    <source>
        <dbReference type="Proteomes" id="UP001432202"/>
    </source>
</evidence>
<evidence type="ECO:0000256" key="4">
    <source>
        <dbReference type="ARBA" id="ARBA00022993"/>
    </source>
</evidence>
<feature type="binding site" evidence="6">
    <location>
        <position position="76"/>
    </location>
    <ligand>
        <name>GTP</name>
        <dbReference type="ChEBI" id="CHEBI:37565"/>
    </ligand>
</feature>
<dbReference type="PANTHER" id="PTHR40732:SF1">
    <property type="entry name" value="GTP-DEPENDENT DEPHOSPHO-COA KINASE"/>
    <property type="match status" value="1"/>
</dbReference>
<dbReference type="InterPro" id="IPR007164">
    <property type="entry name" value="GTP-dep_dephospho-CoA_kin"/>
</dbReference>
<comment type="caution">
    <text evidence="6">Lacks conserved residue(s) required for the propagation of feature annotation.</text>
</comment>
<organism evidence="7 8">
    <name type="scientific">Sulfolobus tengchongensis</name>
    <dbReference type="NCBI Taxonomy" id="207809"/>
    <lineage>
        <taxon>Archaea</taxon>
        <taxon>Thermoproteota</taxon>
        <taxon>Thermoprotei</taxon>
        <taxon>Sulfolobales</taxon>
        <taxon>Sulfolobaceae</taxon>
        <taxon>Sulfolobus</taxon>
    </lineage>
</organism>
<dbReference type="Proteomes" id="UP001432202">
    <property type="component" value="Chromosome"/>
</dbReference>
<keyword evidence="8" id="KW-1185">Reference proteome</keyword>
<dbReference type="HAMAP" id="MF_00590">
    <property type="entry name" value="Dephospho_CoA_kinase_GTP_dep"/>
    <property type="match status" value="1"/>
</dbReference>
<dbReference type="GO" id="GO:0005525">
    <property type="term" value="F:GTP binding"/>
    <property type="evidence" value="ECO:0007669"/>
    <property type="project" value="UniProtKB-UniRule"/>
</dbReference>
<evidence type="ECO:0000256" key="6">
    <source>
        <dbReference type="HAMAP-Rule" id="MF_00590"/>
    </source>
</evidence>
<comment type="similarity">
    <text evidence="6">Belongs to the GTP-dependent DPCK family.</text>
</comment>
<keyword evidence="4 6" id="KW-0173">Coenzyme A biosynthesis</keyword>
<dbReference type="AlphaFoldDB" id="A0AAX4L0C9"/>
<evidence type="ECO:0000256" key="3">
    <source>
        <dbReference type="ARBA" id="ARBA00022777"/>
    </source>
</evidence>
<reference evidence="7 8" key="1">
    <citation type="submission" date="2024-02" db="EMBL/GenBank/DDBJ databases">
        <title>STSV induces naive adaptation in Sulfolobus.</title>
        <authorList>
            <person name="Xiang X."/>
            <person name="Song M."/>
        </authorList>
    </citation>
    <scope>NUCLEOTIDE SEQUENCE [LARGE SCALE GENOMIC DNA]</scope>
    <source>
        <strain evidence="7 8">RT2</strain>
    </source>
</reference>
<evidence type="ECO:0000256" key="5">
    <source>
        <dbReference type="ARBA" id="ARBA00023134"/>
    </source>
</evidence>
<gene>
    <name evidence="7" type="ORF">V6M85_12960</name>
</gene>
<keyword evidence="3 6" id="KW-0418">Kinase</keyword>
<dbReference type="EMBL" id="CP146016">
    <property type="protein sequence ID" value="WWQ60332.1"/>
    <property type="molecule type" value="Genomic_DNA"/>
</dbReference>
<dbReference type="EC" id="2.7.1.237" evidence="6"/>
<feature type="binding site" evidence="6">
    <location>
        <position position="57"/>
    </location>
    <ligand>
        <name>GTP</name>
        <dbReference type="ChEBI" id="CHEBI:37565"/>
    </ligand>
</feature>
<accession>A0AAX4L0C9</accession>
<dbReference type="GO" id="GO:0015937">
    <property type="term" value="P:coenzyme A biosynthetic process"/>
    <property type="evidence" value="ECO:0007669"/>
    <property type="project" value="UniProtKB-UniRule"/>
</dbReference>
<dbReference type="GO" id="GO:0016301">
    <property type="term" value="F:kinase activity"/>
    <property type="evidence" value="ECO:0007669"/>
    <property type="project" value="UniProtKB-UniRule"/>
</dbReference>
<evidence type="ECO:0000256" key="2">
    <source>
        <dbReference type="ARBA" id="ARBA00022741"/>
    </source>
</evidence>
<proteinExistence type="inferred from homology"/>
<dbReference type="PIRSF" id="PIRSF006533">
    <property type="entry name" value="UCP006533"/>
    <property type="match status" value="1"/>
</dbReference>
<sequence>MEIRDNSKINLCFIFNNLNIRRELSRPYGILFVNNTLFLNFIYKSKRLGAKIITVGDYVSHILEENNVNPFLEIIDGKTKRTIKQHNPLSRSKEYKILNEAGVIRLELFDFIKNILKKDGGVIFVDGEEDLLVIPAVLGSDDGDLIIYGQPNSGAVVIIVNEMIRWRVKDLLEKTTIGIC</sequence>
<evidence type="ECO:0000256" key="1">
    <source>
        <dbReference type="ARBA" id="ARBA00022679"/>
    </source>
</evidence>
<name>A0AAX4L0C9_9CREN</name>
<feature type="binding site" evidence="6">
    <location>
        <position position="59"/>
    </location>
    <ligand>
        <name>GTP</name>
        <dbReference type="ChEBI" id="CHEBI:37565"/>
    </ligand>
</feature>
<feature type="binding site" evidence="6">
    <location>
        <position position="78"/>
    </location>
    <ligand>
        <name>GTP</name>
        <dbReference type="ChEBI" id="CHEBI:37565"/>
    </ligand>
</feature>
<feature type="binding site" evidence="6">
    <location>
        <position position="129"/>
    </location>
    <ligand>
        <name>GTP</name>
        <dbReference type="ChEBI" id="CHEBI:37565"/>
    </ligand>
</feature>
<evidence type="ECO:0000313" key="7">
    <source>
        <dbReference type="EMBL" id="WWQ60332.1"/>
    </source>
</evidence>
<keyword evidence="1 6" id="KW-0808">Transferase</keyword>